<evidence type="ECO:0000256" key="1">
    <source>
        <dbReference type="SAM" id="MobiDB-lite"/>
    </source>
</evidence>
<reference evidence="2 3" key="2">
    <citation type="journal article" date="2019" name="G3 (Bethesda)">
        <title>Hybrid Assembly of the Genome of the Entomopathogenic Nematode Steinernema carpocapsae Identifies the X-Chromosome.</title>
        <authorList>
            <person name="Serra L."/>
            <person name="Macchietto M."/>
            <person name="Macias-Munoz A."/>
            <person name="McGill C.J."/>
            <person name="Rodriguez I.M."/>
            <person name="Rodriguez B."/>
            <person name="Murad R."/>
            <person name="Mortazavi A."/>
        </authorList>
    </citation>
    <scope>NUCLEOTIDE SEQUENCE [LARGE SCALE GENOMIC DNA]</scope>
    <source>
        <strain evidence="2 3">ALL</strain>
    </source>
</reference>
<dbReference type="AlphaFoldDB" id="A0A4U5MFZ0"/>
<evidence type="ECO:0000313" key="2">
    <source>
        <dbReference type="EMBL" id="TKR68149.1"/>
    </source>
</evidence>
<dbReference type="EMBL" id="AZBU02000008">
    <property type="protein sequence ID" value="TKR68149.1"/>
    <property type="molecule type" value="Genomic_DNA"/>
</dbReference>
<dbReference type="Proteomes" id="UP000298663">
    <property type="component" value="Unassembled WGS sequence"/>
</dbReference>
<evidence type="ECO:0000313" key="3">
    <source>
        <dbReference type="Proteomes" id="UP000298663"/>
    </source>
</evidence>
<protein>
    <submittedName>
        <fullName evidence="2">Uncharacterized protein</fullName>
    </submittedName>
</protein>
<proteinExistence type="predicted"/>
<feature type="region of interest" description="Disordered" evidence="1">
    <location>
        <begin position="60"/>
        <end position="80"/>
    </location>
</feature>
<feature type="region of interest" description="Disordered" evidence="1">
    <location>
        <begin position="1"/>
        <end position="48"/>
    </location>
</feature>
<organism evidence="2 3">
    <name type="scientific">Steinernema carpocapsae</name>
    <name type="common">Entomopathogenic nematode</name>
    <dbReference type="NCBI Taxonomy" id="34508"/>
    <lineage>
        <taxon>Eukaryota</taxon>
        <taxon>Metazoa</taxon>
        <taxon>Ecdysozoa</taxon>
        <taxon>Nematoda</taxon>
        <taxon>Chromadorea</taxon>
        <taxon>Rhabditida</taxon>
        <taxon>Tylenchina</taxon>
        <taxon>Panagrolaimomorpha</taxon>
        <taxon>Strongyloidoidea</taxon>
        <taxon>Steinernematidae</taxon>
        <taxon>Steinernema</taxon>
    </lineage>
</organism>
<gene>
    <name evidence="2" type="ORF">L596_024170</name>
</gene>
<reference evidence="2 3" key="1">
    <citation type="journal article" date="2015" name="Genome Biol.">
        <title>Comparative genomics of Steinernema reveals deeply conserved gene regulatory networks.</title>
        <authorList>
            <person name="Dillman A.R."/>
            <person name="Macchietto M."/>
            <person name="Porter C.F."/>
            <person name="Rogers A."/>
            <person name="Williams B."/>
            <person name="Antoshechkin I."/>
            <person name="Lee M.M."/>
            <person name="Goodwin Z."/>
            <person name="Lu X."/>
            <person name="Lewis E.E."/>
            <person name="Goodrich-Blair H."/>
            <person name="Stock S.P."/>
            <person name="Adams B.J."/>
            <person name="Sternberg P.W."/>
            <person name="Mortazavi A."/>
        </authorList>
    </citation>
    <scope>NUCLEOTIDE SEQUENCE [LARGE SCALE GENOMIC DNA]</scope>
    <source>
        <strain evidence="2 3">ALL</strain>
    </source>
</reference>
<comment type="caution">
    <text evidence="2">The sequence shown here is derived from an EMBL/GenBank/DDBJ whole genome shotgun (WGS) entry which is preliminary data.</text>
</comment>
<name>A0A4U5MFZ0_STECR</name>
<accession>A0A4U5MFZ0</accession>
<keyword evidence="3" id="KW-1185">Reference proteome</keyword>
<sequence>MNSWGGVRNTKAAAVRSADAAGTTKEETRRRRRVRRSQGESRDGPIAELEWGRIWTEDGIGEKMVDERRGEVRWTPENDL</sequence>